<accession>M8C268</accession>
<dbReference type="AlphaFoldDB" id="M8C268"/>
<evidence type="ECO:0000313" key="2">
    <source>
        <dbReference type="EnsemblPlants" id="EMT31370"/>
    </source>
</evidence>
<evidence type="ECO:0000256" key="1">
    <source>
        <dbReference type="SAM" id="MobiDB-lite"/>
    </source>
</evidence>
<proteinExistence type="predicted"/>
<feature type="region of interest" description="Disordered" evidence="1">
    <location>
        <begin position="1"/>
        <end position="25"/>
    </location>
</feature>
<dbReference type="EnsemblPlants" id="EMT31370">
    <property type="protein sequence ID" value="EMT31370"/>
    <property type="gene ID" value="F775_12522"/>
</dbReference>
<organism evidence="2">
    <name type="scientific">Aegilops tauschii</name>
    <name type="common">Tausch's goatgrass</name>
    <name type="synonym">Aegilops squarrosa</name>
    <dbReference type="NCBI Taxonomy" id="37682"/>
    <lineage>
        <taxon>Eukaryota</taxon>
        <taxon>Viridiplantae</taxon>
        <taxon>Streptophyta</taxon>
        <taxon>Embryophyta</taxon>
        <taxon>Tracheophyta</taxon>
        <taxon>Spermatophyta</taxon>
        <taxon>Magnoliopsida</taxon>
        <taxon>Liliopsida</taxon>
        <taxon>Poales</taxon>
        <taxon>Poaceae</taxon>
        <taxon>BOP clade</taxon>
        <taxon>Pooideae</taxon>
        <taxon>Triticodae</taxon>
        <taxon>Triticeae</taxon>
        <taxon>Triticinae</taxon>
        <taxon>Aegilops</taxon>
    </lineage>
</organism>
<feature type="compositionally biased region" description="Low complexity" evidence="1">
    <location>
        <begin position="10"/>
        <end position="24"/>
    </location>
</feature>
<sequence>MELATKVKSHAAALASPRSLPPTSQLTRGWHASQLLNLYGKLGQVRSAVTRGIVRALLAPSLLQRIETIAKAALGVLADVAAASAAGRWEMAEDEETPRTLVEAMACHESVGCQVHGGGGRALRWKMRQLGAVQALHEVCCCSAAPSCTAGRPRSCNGSKTTGKDGIKAHSCPRMKAAPSTACHGNDGDKTKACRSARGQDSEAEPEHEHEVHHVVIYGVSVDMTNTKQLLGRHGCSEAMSFTHMLMAVGCRYIMQAARGNTYI</sequence>
<reference evidence="2" key="1">
    <citation type="submission" date="2015-06" db="UniProtKB">
        <authorList>
            <consortium name="EnsemblPlants"/>
        </authorList>
    </citation>
    <scope>IDENTIFICATION</scope>
</reference>
<name>M8C268_AEGTA</name>
<protein>
    <submittedName>
        <fullName evidence="2">Uncharacterized protein</fullName>
    </submittedName>
</protein>
<dbReference type="ExpressionAtlas" id="M8C268">
    <property type="expression patterns" value="baseline"/>
</dbReference>